<evidence type="ECO:0000256" key="2">
    <source>
        <dbReference type="ARBA" id="ARBA00022737"/>
    </source>
</evidence>
<dbReference type="InterPro" id="IPR052637">
    <property type="entry name" value="KLHDC3-like"/>
</dbReference>
<dbReference type="Proteomes" id="UP000183997">
    <property type="component" value="Unassembled WGS sequence"/>
</dbReference>
<protein>
    <submittedName>
        <fullName evidence="5">Kelch motif-containing protein</fullName>
    </submittedName>
</protein>
<keyword evidence="3" id="KW-0732">Signal</keyword>
<keyword evidence="1" id="KW-0880">Kelch repeat</keyword>
<dbReference type="GO" id="GO:0003682">
    <property type="term" value="F:chromatin binding"/>
    <property type="evidence" value="ECO:0007669"/>
    <property type="project" value="InterPro"/>
</dbReference>
<dbReference type="InterPro" id="IPR015915">
    <property type="entry name" value="Kelch-typ_b-propeller"/>
</dbReference>
<evidence type="ECO:0000259" key="4">
    <source>
        <dbReference type="PROSITE" id="PS50853"/>
    </source>
</evidence>
<dbReference type="SMART" id="SM00612">
    <property type="entry name" value="Kelch"/>
    <property type="match status" value="4"/>
</dbReference>
<dbReference type="EMBL" id="FRAR01000030">
    <property type="protein sequence ID" value="SHK92544.1"/>
    <property type="molecule type" value="Genomic_DNA"/>
</dbReference>
<name>A0A1M6WG12_9FIRM</name>
<keyword evidence="6" id="KW-1185">Reference proteome</keyword>
<sequence>MVVRLKNKSKVISIILIAVILISRYSQPAHATITTAGELSPAKSNAPAVVINNKIYVFGGALSSGFSNNIIKIEKSGDKLIQTVLPIVFPDPISHMSAVATNNKIYLFGGHYLRGSVYSAVDDIYEFDPTSELLIKLNIKLPKPILGMASAVAPNGKVYIFGGNDRSAVMYDDILEFDPQNKTVTIISTKLPSKITYPSVETAPNGKIYIFGGYDYTVTFDSILEFDPQSKTITNLIQKLPNPTYCMSSALLNGKIYLFGGASVMSGTALEYDSIVEFNPNSYDIKKMTEALPTARYYTSSVSLDDSIYIIGGKNLSSGVIKQILRYTPLNTLKEPQLSINVDNDINAALSWTTIDDAAGYVLEKSIDGVNFSTIAEISTTSYKDLNLPKGTYHYRVKAVFGNIASPYSNVVTINIQPPLKEPQLIGNMNSDVNVSLSWTTIDNATGYVLEKSIDGATFTTLAEILSTSTSYKDLNLPKGTYHYRVKAVSGNQHSPYSNVVTINIKPPEPTIFSVYWPKDEGNVRIDWTKGDKDLSGEVQLWKKDTSLDTWMQVKDISDGEKKYFSWVDKNVTVGINYKYQIRVYNPSTWDWQVIAESDWAGLERPYQAPGGLRIISSNSNTATISWNPLGVASGYQIEVSVDDGATWQKSTVTSTSATVPKPCLCRVKAGNHSRGQWSGILTVQ</sequence>
<dbReference type="SMART" id="SM00060">
    <property type="entry name" value="FN3"/>
    <property type="match status" value="4"/>
</dbReference>
<dbReference type="Pfam" id="PF24981">
    <property type="entry name" value="Beta-prop_ATRN-LZTR1"/>
    <property type="match status" value="1"/>
</dbReference>
<dbReference type="PANTHER" id="PTHR46461:SF2">
    <property type="entry name" value="ATTRACTIN"/>
    <property type="match status" value="1"/>
</dbReference>
<accession>A0A1M6WG12</accession>
<dbReference type="SUPFAM" id="SSF49265">
    <property type="entry name" value="Fibronectin type III"/>
    <property type="match status" value="2"/>
</dbReference>
<feature type="domain" description="Fibronectin type-III" evidence="4">
    <location>
        <begin position="419"/>
        <end position="508"/>
    </location>
</feature>
<proteinExistence type="predicted"/>
<reference evidence="6" key="1">
    <citation type="submission" date="2016-11" db="EMBL/GenBank/DDBJ databases">
        <authorList>
            <person name="Varghese N."/>
            <person name="Submissions S."/>
        </authorList>
    </citation>
    <scope>NUCLEOTIDE SEQUENCE [LARGE SCALE GENOMIC DNA]</scope>
    <source>
        <strain evidence="6">DSM 10349</strain>
    </source>
</reference>
<dbReference type="InterPro" id="IPR006652">
    <property type="entry name" value="Kelch_1"/>
</dbReference>
<feature type="chain" id="PRO_5012613011" evidence="3">
    <location>
        <begin position="32"/>
        <end position="685"/>
    </location>
</feature>
<dbReference type="RefSeq" id="WP_072917130.1">
    <property type="nucleotide sequence ID" value="NZ_FRAR01000030.1"/>
</dbReference>
<dbReference type="Gene3D" id="2.60.40.10">
    <property type="entry name" value="Immunoglobulins"/>
    <property type="match status" value="3"/>
</dbReference>
<evidence type="ECO:0000313" key="5">
    <source>
        <dbReference type="EMBL" id="SHK92544.1"/>
    </source>
</evidence>
<dbReference type="Gene3D" id="2.120.10.80">
    <property type="entry name" value="Kelch-type beta propeller"/>
    <property type="match status" value="2"/>
</dbReference>
<evidence type="ECO:0000256" key="1">
    <source>
        <dbReference type="ARBA" id="ARBA00022441"/>
    </source>
</evidence>
<dbReference type="InterPro" id="IPR036116">
    <property type="entry name" value="FN3_sf"/>
</dbReference>
<dbReference type="SUPFAM" id="SSF117281">
    <property type="entry name" value="Kelch motif"/>
    <property type="match status" value="1"/>
</dbReference>
<dbReference type="STRING" id="1121421.SAMN02745123_03609"/>
<dbReference type="InterPro" id="IPR013783">
    <property type="entry name" value="Ig-like_fold"/>
</dbReference>
<dbReference type="GO" id="GO:0005737">
    <property type="term" value="C:cytoplasm"/>
    <property type="evidence" value="ECO:0007669"/>
    <property type="project" value="TreeGrafter"/>
</dbReference>
<dbReference type="AlphaFoldDB" id="A0A1M6WG12"/>
<evidence type="ECO:0000313" key="6">
    <source>
        <dbReference type="Proteomes" id="UP000183997"/>
    </source>
</evidence>
<dbReference type="PANTHER" id="PTHR46461">
    <property type="entry name" value="KELCH DOMAIN-CONTAINING PROTEIN 3"/>
    <property type="match status" value="1"/>
</dbReference>
<dbReference type="InterPro" id="IPR003961">
    <property type="entry name" value="FN3_dom"/>
</dbReference>
<dbReference type="PROSITE" id="PS50853">
    <property type="entry name" value="FN3"/>
    <property type="match status" value="1"/>
</dbReference>
<evidence type="ECO:0000256" key="3">
    <source>
        <dbReference type="SAM" id="SignalP"/>
    </source>
</evidence>
<organism evidence="5 6">
    <name type="scientific">Desulforamulus aeronauticus DSM 10349</name>
    <dbReference type="NCBI Taxonomy" id="1121421"/>
    <lineage>
        <taxon>Bacteria</taxon>
        <taxon>Bacillati</taxon>
        <taxon>Bacillota</taxon>
        <taxon>Clostridia</taxon>
        <taxon>Eubacteriales</taxon>
        <taxon>Peptococcaceae</taxon>
        <taxon>Desulforamulus</taxon>
    </lineage>
</organism>
<gene>
    <name evidence="5" type="ORF">SAMN02745123_03609</name>
</gene>
<dbReference type="OrthoDB" id="2051435at2"/>
<keyword evidence="2" id="KW-0677">Repeat</keyword>
<feature type="signal peptide" evidence="3">
    <location>
        <begin position="1"/>
        <end position="31"/>
    </location>
</feature>
<dbReference type="InterPro" id="IPR056737">
    <property type="entry name" value="Beta-prop_ATRN-MKLN-like"/>
</dbReference>
<dbReference type="CDD" id="cd00063">
    <property type="entry name" value="FN3"/>
    <property type="match status" value="3"/>
</dbReference>